<sequence>MEKYLMFVFLLLLVTPIAEGTTSGIIESLKNWKCVLRKENGKDAYCCTNPAHIMCYIGIGNKDLCDRACNRLGWSID</sequence>
<dbReference type="Proteomes" id="UP001157418">
    <property type="component" value="Unassembled WGS sequence"/>
</dbReference>
<proteinExistence type="predicted"/>
<dbReference type="EMBL" id="CAKMRJ010003582">
    <property type="protein sequence ID" value="CAH1434455.1"/>
    <property type="molecule type" value="Genomic_DNA"/>
</dbReference>
<reference evidence="2 3" key="1">
    <citation type="submission" date="2022-01" db="EMBL/GenBank/DDBJ databases">
        <authorList>
            <person name="Xiong W."/>
            <person name="Schranz E."/>
        </authorList>
    </citation>
    <scope>NUCLEOTIDE SEQUENCE [LARGE SCALE GENOMIC DNA]</scope>
</reference>
<evidence type="ECO:0000313" key="3">
    <source>
        <dbReference type="Proteomes" id="UP001157418"/>
    </source>
</evidence>
<evidence type="ECO:0000313" key="2">
    <source>
        <dbReference type="EMBL" id="CAH1434455.1"/>
    </source>
</evidence>
<keyword evidence="3" id="KW-1185">Reference proteome</keyword>
<comment type="caution">
    <text evidence="2">The sequence shown here is derived from an EMBL/GenBank/DDBJ whole genome shotgun (WGS) entry which is preliminary data.</text>
</comment>
<feature type="signal peptide" evidence="1">
    <location>
        <begin position="1"/>
        <end position="20"/>
    </location>
</feature>
<dbReference type="AlphaFoldDB" id="A0AAU9N5G9"/>
<evidence type="ECO:0000256" key="1">
    <source>
        <dbReference type="SAM" id="SignalP"/>
    </source>
</evidence>
<accession>A0AAU9N5G9</accession>
<feature type="chain" id="PRO_5043426267" evidence="1">
    <location>
        <begin position="21"/>
        <end position="77"/>
    </location>
</feature>
<name>A0AAU9N5G9_9ASTR</name>
<organism evidence="2 3">
    <name type="scientific">Lactuca virosa</name>
    <dbReference type="NCBI Taxonomy" id="75947"/>
    <lineage>
        <taxon>Eukaryota</taxon>
        <taxon>Viridiplantae</taxon>
        <taxon>Streptophyta</taxon>
        <taxon>Embryophyta</taxon>
        <taxon>Tracheophyta</taxon>
        <taxon>Spermatophyta</taxon>
        <taxon>Magnoliopsida</taxon>
        <taxon>eudicotyledons</taxon>
        <taxon>Gunneridae</taxon>
        <taxon>Pentapetalae</taxon>
        <taxon>asterids</taxon>
        <taxon>campanulids</taxon>
        <taxon>Asterales</taxon>
        <taxon>Asteraceae</taxon>
        <taxon>Cichorioideae</taxon>
        <taxon>Cichorieae</taxon>
        <taxon>Lactucinae</taxon>
        <taxon>Lactuca</taxon>
    </lineage>
</organism>
<gene>
    <name evidence="2" type="ORF">LVIROSA_LOCUS20974</name>
</gene>
<protein>
    <submittedName>
        <fullName evidence="2">Uncharacterized protein</fullName>
    </submittedName>
</protein>
<keyword evidence="1" id="KW-0732">Signal</keyword>